<dbReference type="CDD" id="cd01949">
    <property type="entry name" value="GGDEF"/>
    <property type="match status" value="1"/>
</dbReference>
<sequence length="300" mass="34831">MNLSCETIINENEKLKLSDLEKSCLNIFDYLNLHHNIKLLRINIKKNDSVENLFSCCESDVNYHINSLEFKQNCDTEMIFEFLSESLEEYESIKENLNFIKLSLQIFSQSLYNKYMEKTLNELSLVDSVTGSYNRCYLNNYVGNLLSLSNREQKKIAFVKIGIDQFKAVIDEFDYEIGDKVLKCLAKSLKNSIRESDIVIKISNDEFLVILLNVINENNAILITQKLINNFSQEKVVINEDTKQTLMKTICGGISIYPDNATTIEEIIKKSDIALYEARNRGRSQFFLFNEEDTNKIDFF</sequence>
<dbReference type="InterPro" id="IPR029787">
    <property type="entry name" value="Nucleotide_cyclase"/>
</dbReference>
<dbReference type="InterPro" id="IPR000160">
    <property type="entry name" value="GGDEF_dom"/>
</dbReference>
<protein>
    <submittedName>
        <fullName evidence="2">GGDEF domain-containing protein</fullName>
    </submittedName>
</protein>
<dbReference type="Pfam" id="PF00990">
    <property type="entry name" value="GGDEF"/>
    <property type="match status" value="1"/>
</dbReference>
<dbReference type="EMBL" id="PDJZ01000004">
    <property type="protein sequence ID" value="RXJ84660.1"/>
    <property type="molecule type" value="Genomic_DNA"/>
</dbReference>
<dbReference type="PANTHER" id="PTHR46663:SF2">
    <property type="entry name" value="GGDEF DOMAIN-CONTAINING PROTEIN"/>
    <property type="match status" value="1"/>
</dbReference>
<dbReference type="RefSeq" id="WP_128986121.1">
    <property type="nucleotide sequence ID" value="NZ_PDJZ01000004.1"/>
</dbReference>
<proteinExistence type="predicted"/>
<evidence type="ECO:0000313" key="3">
    <source>
        <dbReference type="Proteomes" id="UP000290870"/>
    </source>
</evidence>
<dbReference type="SUPFAM" id="SSF55073">
    <property type="entry name" value="Nucleotide cyclase"/>
    <property type="match status" value="1"/>
</dbReference>
<reference evidence="2 3" key="1">
    <citation type="submission" date="2017-10" db="EMBL/GenBank/DDBJ databases">
        <title>Genomics of the genus Arcobacter.</title>
        <authorList>
            <person name="Perez-Cataluna A."/>
            <person name="Figueras M.J."/>
        </authorList>
    </citation>
    <scope>NUCLEOTIDE SEQUENCE [LARGE SCALE GENOMIC DNA]</scope>
    <source>
        <strain evidence="2 3">F26</strain>
    </source>
</reference>
<dbReference type="PANTHER" id="PTHR46663">
    <property type="entry name" value="DIGUANYLATE CYCLASE DGCT-RELATED"/>
    <property type="match status" value="1"/>
</dbReference>
<dbReference type="OrthoDB" id="5347995at2"/>
<feature type="domain" description="GGDEF" evidence="1">
    <location>
        <begin position="154"/>
        <end position="291"/>
    </location>
</feature>
<gene>
    <name evidence="2" type="ORF">CRU90_04690</name>
</gene>
<dbReference type="Gene3D" id="3.30.70.270">
    <property type="match status" value="1"/>
</dbReference>
<accession>A0A4Q0ZFP9</accession>
<organism evidence="2 3">
    <name type="scientific">Arcobacter cloacae</name>
    <dbReference type="NCBI Taxonomy" id="1054034"/>
    <lineage>
        <taxon>Bacteria</taxon>
        <taxon>Pseudomonadati</taxon>
        <taxon>Campylobacterota</taxon>
        <taxon>Epsilonproteobacteria</taxon>
        <taxon>Campylobacterales</taxon>
        <taxon>Arcobacteraceae</taxon>
        <taxon>Arcobacter</taxon>
    </lineage>
</organism>
<dbReference type="SMART" id="SM00267">
    <property type="entry name" value="GGDEF"/>
    <property type="match status" value="1"/>
</dbReference>
<dbReference type="NCBIfam" id="TIGR00254">
    <property type="entry name" value="GGDEF"/>
    <property type="match status" value="1"/>
</dbReference>
<comment type="caution">
    <text evidence="2">The sequence shown here is derived from an EMBL/GenBank/DDBJ whole genome shotgun (WGS) entry which is preliminary data.</text>
</comment>
<name>A0A4Q0ZFP9_9BACT</name>
<dbReference type="InterPro" id="IPR043128">
    <property type="entry name" value="Rev_trsase/Diguanyl_cyclase"/>
</dbReference>
<dbReference type="InterPro" id="IPR052163">
    <property type="entry name" value="DGC-Regulatory_Protein"/>
</dbReference>
<dbReference type="PROSITE" id="PS50887">
    <property type="entry name" value="GGDEF"/>
    <property type="match status" value="1"/>
</dbReference>
<evidence type="ECO:0000313" key="2">
    <source>
        <dbReference type="EMBL" id="RXJ84660.1"/>
    </source>
</evidence>
<dbReference type="AlphaFoldDB" id="A0A4Q0ZFP9"/>
<dbReference type="Proteomes" id="UP000290870">
    <property type="component" value="Unassembled WGS sequence"/>
</dbReference>
<evidence type="ECO:0000259" key="1">
    <source>
        <dbReference type="PROSITE" id="PS50887"/>
    </source>
</evidence>